<sequence length="238" mass="26581">MVMYRAYAIRPIGSQILFKPGGRFDQNFALNHVAVTDFVADFYGRVIPVQILQPESNLPRSHQLHLWHTTQKSPRMQTTSMTLCKPSHPRTLIDILTHMSYLTGVYYQTLNNATPMQSSVVLPLHPLAFYQSIPTSKGVESVSPFLPNLNASLRQITMLLGFIRPALFNSQRDLPEIFADSTFLVSATVAVKDAATVLGISLVTINDEISGGTFDEEGLAQGMPFLWRNLDPMRIPFS</sequence>
<dbReference type="Proteomes" id="UP001590951">
    <property type="component" value="Unassembled WGS sequence"/>
</dbReference>
<dbReference type="SUPFAM" id="SSF48484">
    <property type="entry name" value="Lipoxigenase"/>
    <property type="match status" value="1"/>
</dbReference>
<proteinExistence type="predicted"/>
<name>A0ABR4B8G8_9LECA</name>
<dbReference type="InterPro" id="IPR036226">
    <property type="entry name" value="LipOase_C_sf"/>
</dbReference>
<protein>
    <submittedName>
        <fullName evidence="1">Uncharacterized protein</fullName>
    </submittedName>
</protein>
<keyword evidence="2" id="KW-1185">Reference proteome</keyword>
<accession>A0ABR4B8G8</accession>
<reference evidence="1 2" key="1">
    <citation type="submission" date="2024-09" db="EMBL/GenBank/DDBJ databases">
        <title>Rethinking Asexuality: The Enigmatic Case of Functional Sexual Genes in Lepraria (Stereocaulaceae).</title>
        <authorList>
            <person name="Doellman M."/>
            <person name="Sun Y."/>
            <person name="Barcenas-Pena A."/>
            <person name="Lumbsch H.T."/>
            <person name="Grewe F."/>
        </authorList>
    </citation>
    <scope>NUCLEOTIDE SEQUENCE [LARGE SCALE GENOMIC DNA]</scope>
    <source>
        <strain evidence="1 2">Grewe 0041</strain>
    </source>
</reference>
<gene>
    <name evidence="1" type="ORF">ABVK25_005664</name>
</gene>
<evidence type="ECO:0000313" key="1">
    <source>
        <dbReference type="EMBL" id="KAL2054125.1"/>
    </source>
</evidence>
<dbReference type="EMBL" id="JBHFEH010000017">
    <property type="protein sequence ID" value="KAL2054125.1"/>
    <property type="molecule type" value="Genomic_DNA"/>
</dbReference>
<comment type="caution">
    <text evidence="1">The sequence shown here is derived from an EMBL/GenBank/DDBJ whole genome shotgun (WGS) entry which is preliminary data.</text>
</comment>
<dbReference type="Gene3D" id="1.20.245.10">
    <property type="entry name" value="Lipoxygenase-1, Domain 5"/>
    <property type="match status" value="1"/>
</dbReference>
<evidence type="ECO:0000313" key="2">
    <source>
        <dbReference type="Proteomes" id="UP001590951"/>
    </source>
</evidence>
<organism evidence="1 2">
    <name type="scientific">Lepraria finkii</name>
    <dbReference type="NCBI Taxonomy" id="1340010"/>
    <lineage>
        <taxon>Eukaryota</taxon>
        <taxon>Fungi</taxon>
        <taxon>Dikarya</taxon>
        <taxon>Ascomycota</taxon>
        <taxon>Pezizomycotina</taxon>
        <taxon>Lecanoromycetes</taxon>
        <taxon>OSLEUM clade</taxon>
        <taxon>Lecanoromycetidae</taxon>
        <taxon>Lecanorales</taxon>
        <taxon>Lecanorineae</taxon>
        <taxon>Stereocaulaceae</taxon>
        <taxon>Lepraria</taxon>
    </lineage>
</organism>